<dbReference type="InterPro" id="IPR011460">
    <property type="entry name" value="Lcl_C"/>
</dbReference>
<dbReference type="EMBL" id="WBUI01000016">
    <property type="protein sequence ID" value="KAB2930980.1"/>
    <property type="molecule type" value="Genomic_DNA"/>
</dbReference>
<dbReference type="PANTHER" id="PTHR35812">
    <property type="entry name" value="LIPOPROTEIN"/>
    <property type="match status" value="1"/>
</dbReference>
<feature type="domain" description="Lcl C-terminal" evidence="2">
    <location>
        <begin position="397"/>
        <end position="508"/>
    </location>
</feature>
<accession>A0A833GZT4</accession>
<name>A0A833GZT4_9LEPT</name>
<evidence type="ECO:0000259" key="3">
    <source>
        <dbReference type="Pfam" id="PF13205"/>
    </source>
</evidence>
<evidence type="ECO:0000256" key="1">
    <source>
        <dbReference type="ARBA" id="ARBA00022729"/>
    </source>
</evidence>
<comment type="caution">
    <text evidence="4">The sequence shown here is derived from an EMBL/GenBank/DDBJ whole genome shotgun (WGS) entry which is preliminary data.</text>
</comment>
<dbReference type="PANTHER" id="PTHR35812:SF1">
    <property type="entry name" value="LIPOPROTEIN"/>
    <property type="match status" value="1"/>
</dbReference>
<dbReference type="InterPro" id="IPR032812">
    <property type="entry name" value="SbsA_Ig"/>
</dbReference>
<dbReference type="Pfam" id="PF13205">
    <property type="entry name" value="Big_5"/>
    <property type="match status" value="1"/>
</dbReference>
<evidence type="ECO:0000313" key="4">
    <source>
        <dbReference type="EMBL" id="KAB2930980.1"/>
    </source>
</evidence>
<keyword evidence="1" id="KW-0732">Signal</keyword>
<organism evidence="4 5">
    <name type="scientific">Leptonema illini</name>
    <dbReference type="NCBI Taxonomy" id="183"/>
    <lineage>
        <taxon>Bacteria</taxon>
        <taxon>Pseudomonadati</taxon>
        <taxon>Spirochaetota</taxon>
        <taxon>Spirochaetia</taxon>
        <taxon>Leptospirales</taxon>
        <taxon>Leptospiraceae</taxon>
        <taxon>Leptonema</taxon>
    </lineage>
</organism>
<dbReference type="AlphaFoldDB" id="A0A833GZT4"/>
<feature type="domain" description="SbsA Ig-like" evidence="3">
    <location>
        <begin position="79"/>
        <end position="195"/>
    </location>
</feature>
<protein>
    <submittedName>
        <fullName evidence="4">DUF1566 domain-containing protein</fullName>
    </submittedName>
</protein>
<gene>
    <name evidence="4" type="ORF">F9K24_14905</name>
</gene>
<feature type="domain" description="Lcl C-terminal" evidence="2">
    <location>
        <begin position="245"/>
        <end position="380"/>
    </location>
</feature>
<evidence type="ECO:0000313" key="5">
    <source>
        <dbReference type="Proteomes" id="UP000460298"/>
    </source>
</evidence>
<proteinExistence type="predicted"/>
<dbReference type="PROSITE" id="PS51257">
    <property type="entry name" value="PROKAR_LIPOPROTEIN"/>
    <property type="match status" value="1"/>
</dbReference>
<evidence type="ECO:0000259" key="2">
    <source>
        <dbReference type="Pfam" id="PF07603"/>
    </source>
</evidence>
<dbReference type="Proteomes" id="UP000460298">
    <property type="component" value="Unassembled WGS sequence"/>
</dbReference>
<dbReference type="Pfam" id="PF07603">
    <property type="entry name" value="Lcl_C"/>
    <property type="match status" value="2"/>
</dbReference>
<sequence length="527" mass="55475">MKTQAKKTLIAKAIYRTGIKAVLALILPLSALASCMQAEKISLDTSGAQGLLLGTLSLEGGLFGGGSGGATGPFSKDGNPTVVATSPTNTATIAPCSGSPCRARIRIQFDESMDTSTVPSLSVAAYNGDTYDLTSIGVIETTAQWSSTQYQNDTVTILLSSLHLPEGTTFQVTLDAENAVRDLQNFVPVVYSWTTTTTYKSGRLPPVDTGSTLCTDLNGISIDCAGTRQDGAISQPRNLTRNANGTVADSVTGLVWSACPQGTTYVHSDPGGSCTGTATGMNWYTAQAACSARNTEELGGRTDWRLPTADELHTIMDHSVRAPSIDTIKFPGTPASSTFWSATTSPKGASYAYYANFEEGILLHLQSKGGATPAPLVRCVAGTGNRSTAGFRDNGDNTITDQRTGLRWTKCSLPSSGSLCVAAPARMNWDVANTACAGLSIGGRQWRMPSKNELQSIWNLQAIDPTHSLFNATADKLWTSTTRALFSDGAYPTVFVIDFATPNNGIGTSTGRAPIPDAPFVRCVADE</sequence>
<reference evidence="4 5" key="1">
    <citation type="submission" date="2019-10" db="EMBL/GenBank/DDBJ databases">
        <title>Extracellular Electron Transfer in a Candidatus Methanoperedens spp. Enrichment Culture.</title>
        <authorList>
            <person name="Berger S."/>
            <person name="Rangel Shaw D."/>
            <person name="Berben T."/>
            <person name="In 'T Zandt M."/>
            <person name="Frank J."/>
            <person name="Reimann J."/>
            <person name="Jetten M.S.M."/>
            <person name="Welte C.U."/>
        </authorList>
    </citation>
    <scope>NUCLEOTIDE SEQUENCE [LARGE SCALE GENOMIC DNA]</scope>
    <source>
        <strain evidence="4">SB12</strain>
    </source>
</reference>